<gene>
    <name evidence="2" type="ORF">PGLA1383_LOCUS7199</name>
</gene>
<keyword evidence="3" id="KW-1185">Reference proteome</keyword>
<dbReference type="Proteomes" id="UP000654075">
    <property type="component" value="Unassembled WGS sequence"/>
</dbReference>
<dbReference type="AlphaFoldDB" id="A0A813DRZ5"/>
<accession>A0A813DRZ5</accession>
<feature type="region of interest" description="Disordered" evidence="1">
    <location>
        <begin position="141"/>
        <end position="162"/>
    </location>
</feature>
<protein>
    <submittedName>
        <fullName evidence="2">Uncharacterized protein</fullName>
    </submittedName>
</protein>
<proteinExistence type="predicted"/>
<evidence type="ECO:0000256" key="1">
    <source>
        <dbReference type="SAM" id="MobiDB-lite"/>
    </source>
</evidence>
<sequence>SFLQAGRAGSDRPADDVEAEDVVCDELTPWLLSAAACASPASEVSSRLEFYRQLLMRPEVFGGDPSFFVLLASVCERLDELSGRLAGASRGCALVLSKVLSIGRELLDTMLPVLLLAITDALEPVALPHISLESLLASRSGGEASTLPGRAGAEPSERGEREAVRDGFAGLWSRDCGRILRELLCSPHFQELWGGAEQDRRQPGRGRGVLDIWLDLRHRWMDALDGPQDRLTSDSGLQELFRTRACREVQQSYLDLYKQLDNFVKFLSMASNYRHLANIAGDAGMYHLRTRLHHLLQEIELCLVQISQGVSRLMREVRNTVTDITLGDPKPAGRQLLWLERLQLIDEGALGRCFKSLLEALQELRYLSSEARLPELQDSCKRSLNQISEITASAEFRSRCAEVPPIAQLADGPARLGLEDEDQVQGEVAELTSQTAPAAWSVERHFPLRPQEATAMRSRGLGQLLDRHCRFSSLGEAVEALNSEAEAAESDFCVVCCGPLGSGLQEPPADAELDSNEVDRCNEGDYACLFRPGGREAAQEALSLESLNAWSSTDSEGQLTRFSLAPLAISEAQEGAQEVVQEVHQADIDAVTERSSHQTEAAQPPPAERENVRGKVCSEEEQGRFYELLFGAVLLLLGDGTSLSGAQAISLLQRSGMEERDLVDVLAAEATDPEEPVDRDTLRRLLGLVAHVQAGCQGEELKAARNCVPECVPSLRGLNWDGRRLRILEPLV</sequence>
<reference evidence="2" key="1">
    <citation type="submission" date="2021-02" db="EMBL/GenBank/DDBJ databases">
        <authorList>
            <person name="Dougan E. K."/>
            <person name="Rhodes N."/>
            <person name="Thang M."/>
            <person name="Chan C."/>
        </authorList>
    </citation>
    <scope>NUCLEOTIDE SEQUENCE</scope>
</reference>
<dbReference type="OrthoDB" id="455040at2759"/>
<feature type="region of interest" description="Disordered" evidence="1">
    <location>
        <begin position="591"/>
        <end position="612"/>
    </location>
</feature>
<name>A0A813DRZ5_POLGL</name>
<evidence type="ECO:0000313" key="2">
    <source>
        <dbReference type="EMBL" id="CAE8588398.1"/>
    </source>
</evidence>
<feature type="non-terminal residue" evidence="2">
    <location>
        <position position="732"/>
    </location>
</feature>
<comment type="caution">
    <text evidence="2">The sequence shown here is derived from an EMBL/GenBank/DDBJ whole genome shotgun (WGS) entry which is preliminary data.</text>
</comment>
<organism evidence="2 3">
    <name type="scientific">Polarella glacialis</name>
    <name type="common">Dinoflagellate</name>
    <dbReference type="NCBI Taxonomy" id="89957"/>
    <lineage>
        <taxon>Eukaryota</taxon>
        <taxon>Sar</taxon>
        <taxon>Alveolata</taxon>
        <taxon>Dinophyceae</taxon>
        <taxon>Suessiales</taxon>
        <taxon>Suessiaceae</taxon>
        <taxon>Polarella</taxon>
    </lineage>
</organism>
<dbReference type="EMBL" id="CAJNNV010003113">
    <property type="protein sequence ID" value="CAE8588398.1"/>
    <property type="molecule type" value="Genomic_DNA"/>
</dbReference>
<evidence type="ECO:0000313" key="3">
    <source>
        <dbReference type="Proteomes" id="UP000654075"/>
    </source>
</evidence>